<evidence type="ECO:0000313" key="1">
    <source>
        <dbReference type="EMBL" id="KAL3276468.1"/>
    </source>
</evidence>
<comment type="caution">
    <text evidence="1">The sequence shown here is derived from an EMBL/GenBank/DDBJ whole genome shotgun (WGS) entry which is preliminary data.</text>
</comment>
<evidence type="ECO:0000313" key="2">
    <source>
        <dbReference type="Proteomes" id="UP001516400"/>
    </source>
</evidence>
<keyword evidence="2" id="KW-1185">Reference proteome</keyword>
<reference evidence="1 2" key="1">
    <citation type="journal article" date="2021" name="BMC Biol.">
        <title>Horizontally acquired antibacterial genes associated with adaptive radiation of ladybird beetles.</title>
        <authorList>
            <person name="Li H.S."/>
            <person name="Tang X.F."/>
            <person name="Huang Y.H."/>
            <person name="Xu Z.Y."/>
            <person name="Chen M.L."/>
            <person name="Du X.Y."/>
            <person name="Qiu B.Y."/>
            <person name="Chen P.T."/>
            <person name="Zhang W."/>
            <person name="Slipinski A."/>
            <person name="Escalona H.E."/>
            <person name="Waterhouse R.M."/>
            <person name="Zwick A."/>
            <person name="Pang H."/>
        </authorList>
    </citation>
    <scope>NUCLEOTIDE SEQUENCE [LARGE SCALE GENOMIC DNA]</scope>
    <source>
        <strain evidence="1">SYSU2018</strain>
    </source>
</reference>
<accession>A0ABD2NCJ4</accession>
<protein>
    <submittedName>
        <fullName evidence="1">Uncharacterized protein</fullName>
    </submittedName>
</protein>
<dbReference type="Proteomes" id="UP001516400">
    <property type="component" value="Unassembled WGS sequence"/>
</dbReference>
<proteinExistence type="predicted"/>
<name>A0ABD2NCJ4_9CUCU</name>
<sequence>MKKRSDYKEPTDPEEHARTLIAAGLETWSGAIRTVDPYLRYADGYSYNSYERYLVQRRKHLRLRSAPADIYRVPVTCSMEIGFWHTDPDLKNEDWFKPSRSACFHLKRPKYCDVTISPELVEAAIKGLKSNMSPGQDGISV</sequence>
<gene>
    <name evidence="1" type="ORF">HHI36_011849</name>
</gene>
<dbReference type="AlphaFoldDB" id="A0ABD2NCJ4"/>
<dbReference type="EMBL" id="JABFTP020000103">
    <property type="protein sequence ID" value="KAL3276468.1"/>
    <property type="molecule type" value="Genomic_DNA"/>
</dbReference>
<dbReference type="Pfam" id="PF22593">
    <property type="entry name" value="SPMIP11"/>
    <property type="match status" value="1"/>
</dbReference>
<organism evidence="1 2">
    <name type="scientific">Cryptolaemus montrouzieri</name>
    <dbReference type="NCBI Taxonomy" id="559131"/>
    <lineage>
        <taxon>Eukaryota</taxon>
        <taxon>Metazoa</taxon>
        <taxon>Ecdysozoa</taxon>
        <taxon>Arthropoda</taxon>
        <taxon>Hexapoda</taxon>
        <taxon>Insecta</taxon>
        <taxon>Pterygota</taxon>
        <taxon>Neoptera</taxon>
        <taxon>Endopterygota</taxon>
        <taxon>Coleoptera</taxon>
        <taxon>Polyphaga</taxon>
        <taxon>Cucujiformia</taxon>
        <taxon>Coccinelloidea</taxon>
        <taxon>Coccinellidae</taxon>
        <taxon>Scymninae</taxon>
        <taxon>Scymnini</taxon>
        <taxon>Cryptolaemus</taxon>
    </lineage>
</organism>